<name>A0A6J8CNR5_MYTCO</name>
<evidence type="ECO:0000256" key="1">
    <source>
        <dbReference type="ARBA" id="ARBA00004613"/>
    </source>
</evidence>
<keyword evidence="2" id="KW-0964">Secreted</keyword>
<dbReference type="OrthoDB" id="6099259at2759"/>
<dbReference type="Gene3D" id="2.60.120.40">
    <property type="match status" value="2"/>
</dbReference>
<feature type="domain" description="C1q" evidence="4">
    <location>
        <begin position="79"/>
        <end position="212"/>
    </location>
</feature>
<dbReference type="Proteomes" id="UP000507470">
    <property type="component" value="Unassembled WGS sequence"/>
</dbReference>
<dbReference type="InterPro" id="IPR008983">
    <property type="entry name" value="Tumour_necrosis_fac-like_dom"/>
</dbReference>
<dbReference type="AlphaFoldDB" id="A0A6J8CNR5"/>
<dbReference type="GO" id="GO:0005576">
    <property type="term" value="C:extracellular region"/>
    <property type="evidence" value="ECO:0007669"/>
    <property type="project" value="UniProtKB-SubCell"/>
</dbReference>
<dbReference type="Pfam" id="PF00386">
    <property type="entry name" value="C1q"/>
    <property type="match status" value="2"/>
</dbReference>
<keyword evidence="3" id="KW-0732">Signal</keyword>
<sequence>MIQTHISTCNIQSCKIHVILIHTNRHIISLDFCCCLLKYKDQEDEVVCDCDSNLGNELIDGLLDMILKIKRSGNSSDTTSTEIPAFSVSLTNAKDLGTSEIIKFDKVWTNNGNHYDPNTGIFQAHLNGVYQFSFTVMSKYGKHLEVYLWQNDTRLVAVYPGTGYNEGTANMVLNLKKGDRVYVKCGTASKCSLVEDILAMMFKFKGSDNYSYPKPKEIPAFSASLTNGKTLGATEIVQFDKVWTNNGKNYDPNTGIFKAPFKGVYQFSFTVMSRSGKDLLVFLWQNENRLVAVYPGIGSSEGTANMVLNLKKGDRVYVRCGGSGYGYINTSNVHWYSMFSGYLIHATK</sequence>
<dbReference type="PANTHER" id="PTHR22923:SF116">
    <property type="entry name" value="C1Q DOMAIN-CONTAINING PROTEIN"/>
    <property type="match status" value="1"/>
</dbReference>
<evidence type="ECO:0000256" key="2">
    <source>
        <dbReference type="ARBA" id="ARBA00022525"/>
    </source>
</evidence>
<reference evidence="5 6" key="1">
    <citation type="submission" date="2020-06" db="EMBL/GenBank/DDBJ databases">
        <authorList>
            <person name="Li R."/>
            <person name="Bekaert M."/>
        </authorList>
    </citation>
    <scope>NUCLEOTIDE SEQUENCE [LARGE SCALE GENOMIC DNA]</scope>
    <source>
        <strain evidence="6">wild</strain>
    </source>
</reference>
<feature type="domain" description="C1q" evidence="4">
    <location>
        <begin position="214"/>
        <end position="348"/>
    </location>
</feature>
<evidence type="ECO:0000256" key="3">
    <source>
        <dbReference type="ARBA" id="ARBA00022729"/>
    </source>
</evidence>
<evidence type="ECO:0000259" key="4">
    <source>
        <dbReference type="PROSITE" id="PS50871"/>
    </source>
</evidence>
<evidence type="ECO:0000313" key="5">
    <source>
        <dbReference type="EMBL" id="CAC5396490.1"/>
    </source>
</evidence>
<dbReference type="InterPro" id="IPR001073">
    <property type="entry name" value="C1q_dom"/>
</dbReference>
<dbReference type="InterPro" id="IPR050822">
    <property type="entry name" value="Cerebellin_Synaptic_Org"/>
</dbReference>
<accession>A0A6J8CNR5</accession>
<organism evidence="5 6">
    <name type="scientific">Mytilus coruscus</name>
    <name type="common">Sea mussel</name>
    <dbReference type="NCBI Taxonomy" id="42192"/>
    <lineage>
        <taxon>Eukaryota</taxon>
        <taxon>Metazoa</taxon>
        <taxon>Spiralia</taxon>
        <taxon>Lophotrochozoa</taxon>
        <taxon>Mollusca</taxon>
        <taxon>Bivalvia</taxon>
        <taxon>Autobranchia</taxon>
        <taxon>Pteriomorphia</taxon>
        <taxon>Mytilida</taxon>
        <taxon>Mytiloidea</taxon>
        <taxon>Mytilidae</taxon>
        <taxon>Mytilinae</taxon>
        <taxon>Mytilus</taxon>
    </lineage>
</organism>
<dbReference type="PROSITE" id="PS50871">
    <property type="entry name" value="C1Q"/>
    <property type="match status" value="2"/>
</dbReference>
<dbReference type="SMART" id="SM00110">
    <property type="entry name" value="C1Q"/>
    <property type="match status" value="2"/>
</dbReference>
<protein>
    <submittedName>
        <fullName evidence="5">C1QL</fullName>
    </submittedName>
</protein>
<keyword evidence="6" id="KW-1185">Reference proteome</keyword>
<proteinExistence type="predicted"/>
<dbReference type="PRINTS" id="PR00007">
    <property type="entry name" value="COMPLEMNTC1Q"/>
</dbReference>
<evidence type="ECO:0000313" key="6">
    <source>
        <dbReference type="Proteomes" id="UP000507470"/>
    </source>
</evidence>
<dbReference type="SUPFAM" id="SSF49842">
    <property type="entry name" value="TNF-like"/>
    <property type="match status" value="2"/>
</dbReference>
<gene>
    <name evidence="5" type="ORF">MCOR_31042</name>
</gene>
<comment type="subcellular location">
    <subcellularLocation>
        <location evidence="1">Secreted</location>
    </subcellularLocation>
</comment>
<dbReference type="PANTHER" id="PTHR22923">
    <property type="entry name" value="CEREBELLIN-RELATED"/>
    <property type="match status" value="1"/>
</dbReference>
<dbReference type="EMBL" id="CACVKT020005621">
    <property type="protein sequence ID" value="CAC5396490.1"/>
    <property type="molecule type" value="Genomic_DNA"/>
</dbReference>